<protein>
    <recommendedName>
        <fullName evidence="2">DUF7133 domain-containing protein</fullName>
    </recommendedName>
</protein>
<feature type="domain" description="DUF7133" evidence="2">
    <location>
        <begin position="40"/>
        <end position="191"/>
    </location>
</feature>
<evidence type="ECO:0000259" key="2">
    <source>
        <dbReference type="Pfam" id="PF23500"/>
    </source>
</evidence>
<proteinExistence type="predicted"/>
<dbReference type="AlphaFoldDB" id="A0A7C9BGM2"/>
<comment type="caution">
    <text evidence="3">The sequence shown here is derived from an EMBL/GenBank/DDBJ whole genome shotgun (WGS) entry which is preliminary data.</text>
</comment>
<dbReference type="EMBL" id="WHLY01000002">
    <property type="protein sequence ID" value="MPR37078.1"/>
    <property type="molecule type" value="Genomic_DNA"/>
</dbReference>
<keyword evidence="1" id="KW-0732">Signal</keyword>
<dbReference type="InterPro" id="IPR055557">
    <property type="entry name" value="DUF7133"/>
</dbReference>
<dbReference type="PANTHER" id="PTHR33546">
    <property type="entry name" value="LARGE, MULTIFUNCTIONAL SECRETED PROTEIN-RELATED"/>
    <property type="match status" value="1"/>
</dbReference>
<evidence type="ECO:0000313" key="4">
    <source>
        <dbReference type="Proteomes" id="UP000479293"/>
    </source>
</evidence>
<reference evidence="3 4" key="1">
    <citation type="submission" date="2019-10" db="EMBL/GenBank/DDBJ databases">
        <title>Draft Genome Sequence of Cytophagaceae sp. SJW1-29.</title>
        <authorList>
            <person name="Choi A."/>
        </authorList>
    </citation>
    <scope>NUCLEOTIDE SEQUENCE [LARGE SCALE GENOMIC DNA]</scope>
    <source>
        <strain evidence="3 4">SJW1-29</strain>
    </source>
</reference>
<accession>A0A7C9BGM2</accession>
<keyword evidence="4" id="KW-1185">Reference proteome</keyword>
<evidence type="ECO:0000256" key="1">
    <source>
        <dbReference type="SAM" id="SignalP"/>
    </source>
</evidence>
<name>A0A7C9BGM2_9BACT</name>
<feature type="chain" id="PRO_5028996658" description="DUF7133 domain-containing protein" evidence="1">
    <location>
        <begin position="26"/>
        <end position="227"/>
    </location>
</feature>
<sequence>MKRYLSLLSCVLVLTCCFKVPLAQAQDKKTQSQRSRVYTPEEELAGFKLAEGFVIELVASEREGVINPVDLTFDDAGRLWTQTARMYPLDPVADIQWNDLLKLMDDAEAQKNHPAFRRILDLYQGKTKGTDQILILSDLYSGKPARSSVWADGLTIPMSVLPYKDGAYVAQGSELFFLRDTDHDGKADQRTPCSRVLALRIRIPCRTSWCADPATGFISVRAHSTKV</sequence>
<feature type="signal peptide" evidence="1">
    <location>
        <begin position="1"/>
        <end position="25"/>
    </location>
</feature>
<dbReference type="Pfam" id="PF23500">
    <property type="entry name" value="DUF7133"/>
    <property type="match status" value="1"/>
</dbReference>
<organism evidence="3 4">
    <name type="scientific">Salmonirosea aquatica</name>
    <dbReference type="NCBI Taxonomy" id="2654236"/>
    <lineage>
        <taxon>Bacteria</taxon>
        <taxon>Pseudomonadati</taxon>
        <taxon>Bacteroidota</taxon>
        <taxon>Cytophagia</taxon>
        <taxon>Cytophagales</taxon>
        <taxon>Spirosomataceae</taxon>
        <taxon>Salmonirosea</taxon>
    </lineage>
</organism>
<dbReference type="RefSeq" id="WP_152765602.1">
    <property type="nucleotide sequence ID" value="NZ_WHLY01000002.1"/>
</dbReference>
<dbReference type="Proteomes" id="UP000479293">
    <property type="component" value="Unassembled WGS sequence"/>
</dbReference>
<dbReference type="PANTHER" id="PTHR33546:SF1">
    <property type="entry name" value="LARGE, MULTIFUNCTIONAL SECRETED PROTEIN"/>
    <property type="match status" value="1"/>
</dbReference>
<evidence type="ECO:0000313" key="3">
    <source>
        <dbReference type="EMBL" id="MPR37078.1"/>
    </source>
</evidence>
<gene>
    <name evidence="3" type="ORF">GBK04_28020</name>
</gene>